<feature type="transmembrane region" description="Helical" evidence="1">
    <location>
        <begin position="90"/>
        <end position="113"/>
    </location>
</feature>
<dbReference type="InterPro" id="IPR049599">
    <property type="entry name" value="TraX-like"/>
</dbReference>
<name>A0A2D3T3F6_9ENTR</name>
<dbReference type="RefSeq" id="WP_100103504.1">
    <property type="nucleotide sequence ID" value="NZ_CADIJJ010000123.1"/>
</dbReference>
<gene>
    <name evidence="2" type="ORF">BJP41_07850</name>
</gene>
<accession>A0A2D3T3F6</accession>
<proteinExistence type="predicted"/>
<organism evidence="2 3">
    <name type="scientific">Candidatus Williamhamiltonella defendens</name>
    <dbReference type="NCBI Taxonomy" id="138072"/>
    <lineage>
        <taxon>Bacteria</taxon>
        <taxon>Pseudomonadati</taxon>
        <taxon>Pseudomonadota</taxon>
        <taxon>Gammaproteobacteria</taxon>
        <taxon>Enterobacterales</taxon>
        <taxon>Enterobacteriaceae</taxon>
        <taxon>aphid secondary symbionts</taxon>
        <taxon>Candidatus Williamhamiltonella</taxon>
    </lineage>
</organism>
<keyword evidence="1" id="KW-0812">Transmembrane</keyword>
<dbReference type="AlphaFoldDB" id="A0A2D3T3F6"/>
<evidence type="ECO:0000256" key="1">
    <source>
        <dbReference type="SAM" id="Phobius"/>
    </source>
</evidence>
<dbReference type="Proteomes" id="UP000230008">
    <property type="component" value="Chromosome"/>
</dbReference>
<dbReference type="NCBIfam" id="NF033887">
    <property type="entry name" value="conj_TraX"/>
    <property type="match status" value="1"/>
</dbReference>
<evidence type="ECO:0000313" key="2">
    <source>
        <dbReference type="EMBL" id="ATW30244.1"/>
    </source>
</evidence>
<feature type="transmembrane region" description="Helical" evidence="1">
    <location>
        <begin position="119"/>
        <end position="143"/>
    </location>
</feature>
<keyword evidence="1" id="KW-1133">Transmembrane helix</keyword>
<protein>
    <recommendedName>
        <fullName evidence="4">Conjugal transfer protein TraX</fullName>
    </recommendedName>
</protein>
<evidence type="ECO:0000313" key="3">
    <source>
        <dbReference type="Proteomes" id="UP000230008"/>
    </source>
</evidence>
<dbReference type="EMBL" id="CP017606">
    <property type="protein sequence ID" value="ATW30244.1"/>
    <property type="molecule type" value="Genomic_DNA"/>
</dbReference>
<sequence>MNKPDSRLKRGLKASTYFLNILLPLSETRRIAQVSIRPWMTLMNRIQRLYPQKSDNKQVTLSLSWQDAVRDSGFTPAQLQQQYRASKYRWVCVFILPMGLLVLLMGALLFHAHTLPMMIWIKAGFFALIGMAVSALGLMRALICEYRLWQLREKRVSQEERGEFRAFLKETAWIKKTLNIKR</sequence>
<reference evidence="3" key="2">
    <citation type="submission" date="2017-11" db="EMBL/GenBank/DDBJ databases">
        <title>PacBio sequencing of new strain of the secondary endosymbiont Candidatus Hamiltonella defensa.</title>
        <authorList>
            <person name="Strand M.R."/>
            <person name="Oliver K."/>
        </authorList>
    </citation>
    <scope>NUCLEOTIDE SEQUENCE [LARGE SCALE GENOMIC DNA]</scope>
    <source>
        <strain evidence="3">A2C</strain>
    </source>
</reference>
<reference evidence="3" key="1">
    <citation type="submission" date="2016-10" db="EMBL/GenBank/DDBJ databases">
        <authorList>
            <person name="Chevignon G."/>
        </authorList>
    </citation>
    <scope>NUCLEOTIDE SEQUENCE [LARGE SCALE GENOMIC DNA]</scope>
    <source>
        <strain evidence="3">A2C</strain>
    </source>
</reference>
<keyword evidence="1" id="KW-0472">Membrane</keyword>
<evidence type="ECO:0008006" key="4">
    <source>
        <dbReference type="Google" id="ProtNLM"/>
    </source>
</evidence>